<proteinExistence type="predicted"/>
<keyword evidence="2" id="KW-1185">Reference proteome</keyword>
<dbReference type="GeneID" id="9226844"/>
<gene>
    <name evidence="1" type="ORF">MCYG_06272</name>
</gene>
<reference evidence="2" key="1">
    <citation type="journal article" date="2012" name="MBio">
        <title>Comparative genome analysis of Trichophyton rubrum and related dermatophytes reveals candidate genes involved in infection.</title>
        <authorList>
            <person name="Martinez D.A."/>
            <person name="Oliver B.G."/>
            <person name="Graeser Y."/>
            <person name="Goldberg J.M."/>
            <person name="Li W."/>
            <person name="Martinez-Rossi N.M."/>
            <person name="Monod M."/>
            <person name="Shelest E."/>
            <person name="Barton R.C."/>
            <person name="Birch E."/>
            <person name="Brakhage A.A."/>
            <person name="Chen Z."/>
            <person name="Gurr S.J."/>
            <person name="Heiman D."/>
            <person name="Heitman J."/>
            <person name="Kosti I."/>
            <person name="Rossi A."/>
            <person name="Saif S."/>
            <person name="Samalova M."/>
            <person name="Saunders C.W."/>
            <person name="Shea T."/>
            <person name="Summerbell R.C."/>
            <person name="Xu J."/>
            <person name="Young S."/>
            <person name="Zeng Q."/>
            <person name="Birren B.W."/>
            <person name="Cuomo C.A."/>
            <person name="White T.C."/>
        </authorList>
    </citation>
    <scope>NUCLEOTIDE SEQUENCE [LARGE SCALE GENOMIC DNA]</scope>
    <source>
        <strain evidence="2">ATCC MYA-4605 / CBS 113480</strain>
    </source>
</reference>
<protein>
    <submittedName>
        <fullName evidence="1">Uncharacterized protein</fullName>
    </submittedName>
</protein>
<sequence>MGREPRSAKASDLPTEEDCKRAQKFNPPGVLAIEYGMKKNNFYRNLGLVAGYLKNCGTTNQLHRIVNSVSDIFKQYDTMRRDAWEGATVPCATLFDFLEECKYDLRLSVLVNEKDIPSKEDIERVCSGIHDLVAPLVTCNVLVKVINRVPQHFAEVYQYSPAQLKYLPLFEDLHRAYALLRMWYYLNTENKMNDLRWTPRRQCSKNAKVIHYLDTYTAPPNEKLSGLKEELDTYFEPVKQAKEEDNYDQQYQTITGNLGTLDNPINETKVSQGIFRYAGIPILSQKETDMLDLDIDNLLTPLNGSLGLALTIATMLEQERVAWSCRLHLQPTLRARIFTHSKSINRRLVTYDLLYPSFMIGIQDMGKVVKPMKPTLVCIQSAASLGWYEDYIQHFALKLRIFFVGSCFNNPHVPGTSNITVHSFHQAMLEPENSPLFPYPDDQGWTVFIVPHSKLKEYTVEPLYKWGATGETNSGCGKAMASTTVTTETEDPYLQAEAAKLDAFIVNHSSQFTKKLYRIVVDQAHIARRTSPDVMPVVTILNQDFTWLVAESTQPEEITDLSIYSHVLYNPERELDLSEDFLKANTLQKFEAAESDDELLELFNPLNIRRLAVDGHIKTEDAERTIPFLLQECMIQATCGSEVNRKRKREEDIEDTTAIRTEPGIFLWQGIFYKATAGKGNLADDL</sequence>
<dbReference type="OrthoDB" id="4362643at2759"/>
<dbReference type="HOGENOM" id="CLU_401117_0_0_1"/>
<dbReference type="eggNOG" id="ENOG502RQ77">
    <property type="taxonomic scope" value="Eukaryota"/>
</dbReference>
<dbReference type="RefSeq" id="XP_002844308.1">
    <property type="nucleotide sequence ID" value="XM_002844262.1"/>
</dbReference>
<organism evidence="1 2">
    <name type="scientific">Arthroderma otae (strain ATCC MYA-4605 / CBS 113480)</name>
    <name type="common">Microsporum canis</name>
    <dbReference type="NCBI Taxonomy" id="554155"/>
    <lineage>
        <taxon>Eukaryota</taxon>
        <taxon>Fungi</taxon>
        <taxon>Dikarya</taxon>
        <taxon>Ascomycota</taxon>
        <taxon>Pezizomycotina</taxon>
        <taxon>Eurotiomycetes</taxon>
        <taxon>Eurotiomycetidae</taxon>
        <taxon>Onygenales</taxon>
        <taxon>Arthrodermataceae</taxon>
        <taxon>Microsporum</taxon>
    </lineage>
</organism>
<dbReference type="Proteomes" id="UP000002035">
    <property type="component" value="Unassembled WGS sequence"/>
</dbReference>
<dbReference type="AlphaFoldDB" id="C5FU69"/>
<evidence type="ECO:0000313" key="1">
    <source>
        <dbReference type="EMBL" id="EEQ33453.1"/>
    </source>
</evidence>
<evidence type="ECO:0000313" key="2">
    <source>
        <dbReference type="Proteomes" id="UP000002035"/>
    </source>
</evidence>
<accession>C5FU69</accession>
<dbReference type="VEuPathDB" id="FungiDB:MCYG_06272"/>
<name>C5FU69_ARTOC</name>
<dbReference type="EMBL" id="DS995706">
    <property type="protein sequence ID" value="EEQ33453.1"/>
    <property type="molecule type" value="Genomic_DNA"/>
</dbReference>